<keyword evidence="2" id="KW-1185">Reference proteome</keyword>
<proteinExistence type="predicted"/>
<dbReference type="Proteomes" id="UP000198420">
    <property type="component" value="Unassembled WGS sequence"/>
</dbReference>
<gene>
    <name evidence="1" type="ORF">SAMN06265355_105399</name>
</gene>
<dbReference type="SUPFAM" id="SSF111069">
    <property type="entry name" value="Hypothetical protein yfbM"/>
    <property type="match status" value="1"/>
</dbReference>
<dbReference type="InterPro" id="IPR035944">
    <property type="entry name" value="YfbM-like_sf"/>
</dbReference>
<name>A0A238YAR7_9ACTN</name>
<sequence>MGLAMSYLRVPPVLEGEADPGRIARRVFGDANWRRRAAGAQFELGRAWQAMHYLVTGDPWEGRQPEADAVCGGRLLTEDGADELGMDVIYLAPERVKPAADHLAATPFAAIAGRYDPAAMVRAGVQDAGRLDDAARERVFQPAYAGLAEFFRLAATEGQAVYKMMA</sequence>
<dbReference type="OrthoDB" id="5354816at2"/>
<dbReference type="RefSeq" id="WP_089312486.1">
    <property type="nucleotide sequence ID" value="NZ_FZNP01000005.1"/>
</dbReference>
<accession>A0A238YAR7</accession>
<dbReference type="Pfam" id="PF08974">
    <property type="entry name" value="DUF1877"/>
    <property type="match status" value="1"/>
</dbReference>
<evidence type="ECO:0000313" key="2">
    <source>
        <dbReference type="Proteomes" id="UP000198420"/>
    </source>
</evidence>
<dbReference type="AlphaFoldDB" id="A0A238YAR7"/>
<evidence type="ECO:0000313" key="1">
    <source>
        <dbReference type="EMBL" id="SNR68227.1"/>
    </source>
</evidence>
<protein>
    <recommendedName>
        <fullName evidence="3">DUF1877 domain-containing protein</fullName>
    </recommendedName>
</protein>
<dbReference type="EMBL" id="FZNP01000005">
    <property type="protein sequence ID" value="SNR68227.1"/>
    <property type="molecule type" value="Genomic_DNA"/>
</dbReference>
<dbReference type="Gene3D" id="3.40.1760.10">
    <property type="entry name" value="YfbM-like super family"/>
    <property type="match status" value="1"/>
</dbReference>
<dbReference type="InterPro" id="IPR015068">
    <property type="entry name" value="DUF1877"/>
</dbReference>
<reference evidence="2" key="1">
    <citation type="submission" date="2017-06" db="EMBL/GenBank/DDBJ databases">
        <authorList>
            <person name="Varghese N."/>
            <person name="Submissions S."/>
        </authorList>
    </citation>
    <scope>NUCLEOTIDE SEQUENCE [LARGE SCALE GENOMIC DNA]</scope>
    <source>
        <strain evidence="2">DSM 44485</strain>
    </source>
</reference>
<organism evidence="1 2">
    <name type="scientific">Actinomadura mexicana</name>
    <dbReference type="NCBI Taxonomy" id="134959"/>
    <lineage>
        <taxon>Bacteria</taxon>
        <taxon>Bacillati</taxon>
        <taxon>Actinomycetota</taxon>
        <taxon>Actinomycetes</taxon>
        <taxon>Streptosporangiales</taxon>
        <taxon>Thermomonosporaceae</taxon>
        <taxon>Actinomadura</taxon>
    </lineage>
</organism>
<evidence type="ECO:0008006" key="3">
    <source>
        <dbReference type="Google" id="ProtNLM"/>
    </source>
</evidence>